<dbReference type="SUPFAM" id="SSF53098">
    <property type="entry name" value="Ribonuclease H-like"/>
    <property type="match status" value="1"/>
</dbReference>
<feature type="region of interest" description="Disordered" evidence="4">
    <location>
        <begin position="1330"/>
        <end position="1376"/>
    </location>
</feature>
<dbReference type="CDD" id="cd09272">
    <property type="entry name" value="RNase_HI_RT_Ty1"/>
    <property type="match status" value="1"/>
</dbReference>
<dbReference type="GO" id="GO:0003676">
    <property type="term" value="F:nucleic acid binding"/>
    <property type="evidence" value="ECO:0007669"/>
    <property type="project" value="InterPro"/>
</dbReference>
<feature type="compositionally biased region" description="Low complexity" evidence="4">
    <location>
        <begin position="720"/>
        <end position="731"/>
    </location>
</feature>
<gene>
    <name evidence="7" type="ORF">OSB04_024682</name>
</gene>
<evidence type="ECO:0000256" key="2">
    <source>
        <dbReference type="PROSITE-ProRule" id="PRU00047"/>
    </source>
</evidence>
<feature type="region of interest" description="Disordered" evidence="4">
    <location>
        <begin position="2882"/>
        <end position="2904"/>
    </location>
</feature>
<dbReference type="InterPro" id="IPR025724">
    <property type="entry name" value="GAG-pre-integrase_dom"/>
</dbReference>
<comment type="caution">
    <text evidence="7">The sequence shown here is derived from an EMBL/GenBank/DDBJ whole genome shotgun (WGS) entry which is preliminary data.</text>
</comment>
<feature type="domain" description="CCHC-type" evidence="5">
    <location>
        <begin position="346"/>
        <end position="359"/>
    </location>
</feature>
<keyword evidence="1" id="KW-0378">Hydrolase</keyword>
<feature type="region of interest" description="Disordered" evidence="4">
    <location>
        <begin position="2281"/>
        <end position="2303"/>
    </location>
</feature>
<dbReference type="Pfam" id="PF22936">
    <property type="entry name" value="Pol_BBD"/>
    <property type="match status" value="1"/>
</dbReference>
<feature type="compositionally biased region" description="Acidic residues" evidence="4">
    <location>
        <begin position="2417"/>
        <end position="2433"/>
    </location>
</feature>
<evidence type="ECO:0000256" key="1">
    <source>
        <dbReference type="ARBA" id="ARBA00022750"/>
    </source>
</evidence>
<feature type="compositionally biased region" description="Polar residues" evidence="4">
    <location>
        <begin position="788"/>
        <end position="797"/>
    </location>
</feature>
<dbReference type="Gene3D" id="4.10.60.10">
    <property type="entry name" value="Zinc finger, CCHC-type"/>
    <property type="match status" value="1"/>
</dbReference>
<evidence type="ECO:0000313" key="8">
    <source>
        <dbReference type="Proteomes" id="UP001172457"/>
    </source>
</evidence>
<reference evidence="7" key="1">
    <citation type="submission" date="2023-03" db="EMBL/GenBank/DDBJ databases">
        <title>Chromosome-scale reference genome and RAD-based genetic map of yellow starthistle (Centaurea solstitialis) reveal putative structural variation and QTLs associated with invader traits.</title>
        <authorList>
            <person name="Reatini B."/>
            <person name="Cang F.A."/>
            <person name="Jiang Q."/>
            <person name="Mckibben M.T.W."/>
            <person name="Barker M.S."/>
            <person name="Rieseberg L.H."/>
            <person name="Dlugosch K.M."/>
        </authorList>
    </citation>
    <scope>NUCLEOTIDE SEQUENCE</scope>
    <source>
        <strain evidence="7">CAN-66</strain>
        <tissue evidence="7">Leaf</tissue>
    </source>
</reference>
<feature type="region of interest" description="Disordered" evidence="4">
    <location>
        <begin position="788"/>
        <end position="849"/>
    </location>
</feature>
<protein>
    <submittedName>
        <fullName evidence="7">Uncharacterized protein</fullName>
    </submittedName>
</protein>
<dbReference type="InterPro" id="IPR054722">
    <property type="entry name" value="PolX-like_BBD"/>
</dbReference>
<keyword evidence="1" id="KW-0064">Aspartyl protease</keyword>
<dbReference type="PROSITE" id="PS50158">
    <property type="entry name" value="ZF_CCHC"/>
    <property type="match status" value="1"/>
</dbReference>
<keyword evidence="8" id="KW-1185">Reference proteome</keyword>
<feature type="compositionally biased region" description="Basic and acidic residues" evidence="4">
    <location>
        <begin position="2888"/>
        <end position="2904"/>
    </location>
</feature>
<feature type="compositionally biased region" description="Polar residues" evidence="4">
    <location>
        <begin position="817"/>
        <end position="846"/>
    </location>
</feature>
<keyword evidence="3" id="KW-0175">Coiled coil</keyword>
<feature type="compositionally biased region" description="Polar residues" evidence="4">
    <location>
        <begin position="732"/>
        <end position="746"/>
    </location>
</feature>
<dbReference type="InterPro" id="IPR001584">
    <property type="entry name" value="Integrase_cat-core"/>
</dbReference>
<name>A0AA38SYW4_9ASTR</name>
<dbReference type="Pfam" id="PF00098">
    <property type="entry name" value="zf-CCHC"/>
    <property type="match status" value="1"/>
</dbReference>
<evidence type="ECO:0000259" key="5">
    <source>
        <dbReference type="PROSITE" id="PS50158"/>
    </source>
</evidence>
<dbReference type="Pfam" id="PF07727">
    <property type="entry name" value="RVT_2"/>
    <property type="match status" value="1"/>
</dbReference>
<dbReference type="Pfam" id="PF13976">
    <property type="entry name" value="gag_pre-integrs"/>
    <property type="match status" value="1"/>
</dbReference>
<evidence type="ECO:0000259" key="6">
    <source>
        <dbReference type="PROSITE" id="PS50994"/>
    </source>
</evidence>
<feature type="compositionally biased region" description="Basic and acidic residues" evidence="4">
    <location>
        <begin position="2446"/>
        <end position="2480"/>
    </location>
</feature>
<dbReference type="InterPro" id="IPR036875">
    <property type="entry name" value="Znf_CCHC_sf"/>
</dbReference>
<dbReference type="InterPro" id="IPR043502">
    <property type="entry name" value="DNA/RNA_pol_sf"/>
</dbReference>
<dbReference type="GO" id="GO:0004190">
    <property type="term" value="F:aspartic-type endopeptidase activity"/>
    <property type="evidence" value="ECO:0007669"/>
    <property type="project" value="UniProtKB-KW"/>
</dbReference>
<feature type="region of interest" description="Disordered" evidence="4">
    <location>
        <begin position="720"/>
        <end position="775"/>
    </location>
</feature>
<dbReference type="SUPFAM" id="SSF56672">
    <property type="entry name" value="DNA/RNA polymerases"/>
    <property type="match status" value="1"/>
</dbReference>
<feature type="compositionally biased region" description="Low complexity" evidence="4">
    <location>
        <begin position="2687"/>
        <end position="2700"/>
    </location>
</feature>
<evidence type="ECO:0000313" key="7">
    <source>
        <dbReference type="EMBL" id="KAJ9544975.1"/>
    </source>
</evidence>
<evidence type="ECO:0000256" key="4">
    <source>
        <dbReference type="SAM" id="MobiDB-lite"/>
    </source>
</evidence>
<dbReference type="InterPro" id="IPR012337">
    <property type="entry name" value="RNaseH-like_sf"/>
</dbReference>
<feature type="coiled-coil region" evidence="3">
    <location>
        <begin position="567"/>
        <end position="594"/>
    </location>
</feature>
<feature type="region of interest" description="Disordered" evidence="4">
    <location>
        <begin position="2687"/>
        <end position="2711"/>
    </location>
</feature>
<dbReference type="InterPro" id="IPR001878">
    <property type="entry name" value="Znf_CCHC"/>
</dbReference>
<dbReference type="Pfam" id="PF14223">
    <property type="entry name" value="Retrotran_gag_2"/>
    <property type="match status" value="1"/>
</dbReference>
<dbReference type="PANTHER" id="PTHR11439:SF495">
    <property type="entry name" value="REVERSE TRANSCRIPTASE, RNA-DEPENDENT DNA POLYMERASE-RELATED"/>
    <property type="match status" value="1"/>
</dbReference>
<keyword evidence="2" id="KW-0479">Metal-binding</keyword>
<dbReference type="Proteomes" id="UP001172457">
    <property type="component" value="Chromosome 6"/>
</dbReference>
<organism evidence="7 8">
    <name type="scientific">Centaurea solstitialis</name>
    <name type="common">yellow star-thistle</name>
    <dbReference type="NCBI Taxonomy" id="347529"/>
    <lineage>
        <taxon>Eukaryota</taxon>
        <taxon>Viridiplantae</taxon>
        <taxon>Streptophyta</taxon>
        <taxon>Embryophyta</taxon>
        <taxon>Tracheophyta</taxon>
        <taxon>Spermatophyta</taxon>
        <taxon>Magnoliopsida</taxon>
        <taxon>eudicotyledons</taxon>
        <taxon>Gunneridae</taxon>
        <taxon>Pentapetalae</taxon>
        <taxon>asterids</taxon>
        <taxon>campanulids</taxon>
        <taxon>Asterales</taxon>
        <taxon>Asteraceae</taxon>
        <taxon>Carduoideae</taxon>
        <taxon>Cardueae</taxon>
        <taxon>Centaureinae</taxon>
        <taxon>Centaurea</taxon>
    </lineage>
</organism>
<keyword evidence="1" id="KW-0645">Protease</keyword>
<dbReference type="Gene3D" id="3.30.420.10">
    <property type="entry name" value="Ribonuclease H-like superfamily/Ribonuclease H"/>
    <property type="match status" value="1"/>
</dbReference>
<dbReference type="InterPro" id="IPR013103">
    <property type="entry name" value="RVT_2"/>
</dbReference>
<feature type="compositionally biased region" description="Low complexity" evidence="4">
    <location>
        <begin position="1337"/>
        <end position="1372"/>
    </location>
</feature>
<dbReference type="InterPro" id="IPR036397">
    <property type="entry name" value="RNaseH_sf"/>
</dbReference>
<feature type="region of interest" description="Disordered" evidence="4">
    <location>
        <begin position="2399"/>
        <end position="2488"/>
    </location>
</feature>
<keyword evidence="2" id="KW-0863">Zinc-finger</keyword>
<dbReference type="InterPro" id="IPR057670">
    <property type="entry name" value="SH3_retrovirus"/>
</dbReference>
<dbReference type="PANTHER" id="PTHR11439">
    <property type="entry name" value="GAG-POL-RELATED RETROTRANSPOSON"/>
    <property type="match status" value="1"/>
</dbReference>
<feature type="compositionally biased region" description="Basic residues" evidence="4">
    <location>
        <begin position="800"/>
        <end position="810"/>
    </location>
</feature>
<keyword evidence="2" id="KW-0862">Zinc</keyword>
<evidence type="ECO:0000256" key="3">
    <source>
        <dbReference type="SAM" id="Coils"/>
    </source>
</evidence>
<feature type="coiled-coil region" evidence="3">
    <location>
        <begin position="198"/>
        <end position="261"/>
    </location>
</feature>
<feature type="domain" description="Integrase catalytic" evidence="6">
    <location>
        <begin position="1055"/>
        <end position="1218"/>
    </location>
</feature>
<dbReference type="GO" id="GO:0008270">
    <property type="term" value="F:zinc ion binding"/>
    <property type="evidence" value="ECO:0007669"/>
    <property type="project" value="UniProtKB-KW"/>
</dbReference>
<sequence length="2904" mass="327155">MSLANRRDDMSMGSETKAPVLFKDEYELWVSRFKLYLKRKKNGDKFLHSIMHGPHSIPVHTVDGREVPKDFSEVDVADRERYMIDVEAQTYLIQAIPNEIFRKLDSYDESAKSIWDQLQKIMMGSKVGNQMRITNLMDRYENFRTKENESLEETYDRFVELMNDMKKNNIIRSEMDYIQHKVLNELKVYEVYENLLLFEEEVNEIAAERKKKEKTEADTLALLAEKEKAKKKVRKGKAKVFEAFEDEEEEDEEEYDEDENDQMLQSLLSLTEAYKKKYYNKSGSNNRRFFTRGGRGFNRNYMQSSQGYPPRVENQYVDKYATKKEEAVKDTLERMEEKKGQAGIICYKCGKTGHIAKGCTTKMTKVELLRKKLELAEKQEQGLVLMADDEEWLDYSDNDDQAQMCFMGLMEEESESDEDIESDGETSMIGQTEHTIFLNKQVEFRDYYSKEGLGYTNPNYLKKTLGVKNPNYLQKALKEKAAFYDLTSIIMSKRFPSLKGFQMKEEFSEMQHMKLHDPMYHDSKYHRVKFMYNDDTLKIKSNSLKDEPVYFVYPESSSNVVKPYRSTKDLECKVSDLEKQIEDLKVQNSILLTKSKNFLHWNTTDVDSEPISLVSEILNDLVCNVSTSVENRNSSHDNSEINQNLKEGVDDEQEEVIRVVNNKGYFEFKEPSAMSSDDVEVPYVFESLDPKQTVIDETSSAPSSSVTPSNNLSSFALSKSGSELGESSQESMKSSLKNSEPVYSSTRSKHQIDLKKQNPNMVFPEETDPSTTPAPIKLKSFDFCANPSTGSSNSVSIEKTRKKKSTKRNVKQLDFSMKSTNSKFSVGNKLNSKNNVPSKFNSMNKRSTSVSSVSHASSSSKNIHHTKSNFSTTLRSSVPRYVPYHASHKWYLDSGCSKHMTGRKELLSNYKDKYGGSVKFGNNELSPVVGHGDIVCEDITINNVAHVEGLNHNLFSIGKFYDKDLEVNFNKLGTRKTNLYTIKLRHMLANKSQCLITKKSSHQSLLWHRRLSHVNYRYLDRLVKQRLVSGIPMIKFEPDQICSGCAQGKMKRASHPPKPEQGSKSPLSLIHMDLCGPMKTVSLAGRKYIYLDKFFEKKDETSNLIINFIKVIQVQLKLPVQTVRTDNGTEFKNQVLKGFYNSLGITKTFLAARTPEQNGVVERRNRTLVEAARSMLAQSQLPQYLWAEAVNTACYTQNRSIIHRRFGKTPYHIMFGRIPNIDYFKVFGCPCFVLNETENRGKFGPKSDEMIFVGYSDCSVAYRVFNKKSRVVYESVNVRFDPFVEISSTVSSNTDVVSNNVMHLHPATSNELDSLFEYFYDDLYGTNQTSSSDVGISSTPSSSATPSSEVSPTSSVPCQDLPSLESSPSSSPIVMDSHHLDTTVDDQVQSSSHDVCNNDLLPDGHEPLTTVQTRAATANECNFSVFLSNIKPTRVSDALQDSDWVTAMQEELNQFKALKLPESKSVIDTKWLFKNKRDANNIIVRNKARLLAKGYRQQEGIDYDETFAPVARLEAIRMFLAYTAYNDFTVFQMDVKTTFLYGHLKEEVYVAQLEGFVDKEHPDYVYVLDKPLYGLKQAPRAWYEELSKHLFSKGFKKGSVDSTLFLMKEGEHIVIYVDDIIFGSTCRELCKKFETVMSEEFKMSMMGEINFFLGLQVRQFSDGIFINQSKYIFDLLKKYDMSGCHSIGTPMATGNSIGPDHEEKDVDLRNYRSMVGSLMYLTASRPDIMFATCVCARYQAKPKESHLNAVKRIFQYLKGTPYYGIWYPKGLGFELQAYTDADYGGCNMDRKSTSGHLQFLGNKLVSWASKKQQCVSTSTSESEYVAAASCCSQVLWMQSQHCDYGLEYKKIPIYCDSKSAIAISANPVQHSKTKHIDIRYHFLKDNVEKENIEPYFVNTEYQLADLFTKALDEKRFKFLISRLGGAYLVQVSTIAVILLLTAMEDYFFPDSDDMAISDILSVQSSQHNPNVDADRQLIRPSLFLPSISNNVPFNPHARMGAPVITAILCNHPLYTVLTKLVEVPMIYVQQVWHTLQFHADPDNHHFTTKLDHYTISFGVNKFRRLLGFPELTSRPNANHFEPFASLEVAMAGVESVGHLEKINAPSQFNKSKLPPTYNTLFTILSHGLTGKRTAQDTATQSFLVLFYGVLFNKHYDYASLIFHDLKELLAKRQKHLPFPRFLSILIASAMERNPAIPHRSDAEKVKIHDMQSIRYPKQEFPPEVPLFSELLAYADQNVACVIEYRASFAPIVQPEPEGPTQGVIPRSKDIVHWDRRSRDLGQGVMRENTERGTGGAHSDQLAHSSTVNVAAQIGQISSEILMDDVFAAIEDDQGASSHAQQQLAEASLPEFDLSPLHETFLDTEEVAESLLALSQPDDAIPDIQCYSPIEMAQRLNRLMGHDSSSEESLAASGDHYMDEDVSDSDNSDDDDMPDQGSSRLLTQGDIRTDEGELVENPHERMSVGEAEKHGECETTARKEVQTPPQAESSWVATTSRGEHMLPPPIEQHMRSPLMQCITQPSHSSVSQQTVVSSSHGDIPQLVPIPQLEVGGTDTVRQLPPPMTSLVHISSLDPLVTNTSLSLARTQVQTTFAGGFSSPAGTTVVSSAFVAGLQGSEGNPISVNITPTLNMGSLSSTLGSTRSLSDLGVSLPASTIITELRQQSTILGSSSTPIGSFSSASIPASTSSTVPVSSASTTPSISVPPPTGTASTSDIDLSRIHVVATANQLITRSMYRANNEQMANVIQQQTARISALEKQVALLAKGKAPMSDPPSQPSQSAADSLTIPELKGLLFSKLLESGSAEDRDLVGVLQQQTILQQRAIQEQRSQAHLVTHTEFQQFQATLHASLTKTFTEINKMFTKGLSQSSDRIRGIEETCQVAARRPTRRHDDHDYHDHHEGGEEA</sequence>
<dbReference type="EMBL" id="JARYMX010000006">
    <property type="protein sequence ID" value="KAJ9544975.1"/>
    <property type="molecule type" value="Genomic_DNA"/>
</dbReference>
<accession>A0AA38SYW4</accession>
<dbReference type="GO" id="GO:0015074">
    <property type="term" value="P:DNA integration"/>
    <property type="evidence" value="ECO:0007669"/>
    <property type="project" value="InterPro"/>
</dbReference>
<dbReference type="Pfam" id="PF25597">
    <property type="entry name" value="SH3_retrovirus"/>
    <property type="match status" value="1"/>
</dbReference>
<proteinExistence type="predicted"/>
<dbReference type="PROSITE" id="PS50994">
    <property type="entry name" value="INTEGRASE"/>
    <property type="match status" value="1"/>
</dbReference>
<dbReference type="SUPFAM" id="SSF57756">
    <property type="entry name" value="Retrovirus zinc finger-like domains"/>
    <property type="match status" value="1"/>
</dbReference>
<dbReference type="SMART" id="SM00343">
    <property type="entry name" value="ZnF_C2HC"/>
    <property type="match status" value="1"/>
</dbReference>